<evidence type="ECO:0000313" key="2">
    <source>
        <dbReference type="Proteomes" id="UP000765509"/>
    </source>
</evidence>
<dbReference type="Proteomes" id="UP000765509">
    <property type="component" value="Unassembled WGS sequence"/>
</dbReference>
<protein>
    <submittedName>
        <fullName evidence="1">Uncharacterized protein</fullName>
    </submittedName>
</protein>
<comment type="caution">
    <text evidence="1">The sequence shown here is derived from an EMBL/GenBank/DDBJ whole genome shotgun (WGS) entry which is preliminary data.</text>
</comment>
<dbReference type="AlphaFoldDB" id="A0A9Q3QCF4"/>
<proteinExistence type="predicted"/>
<gene>
    <name evidence="1" type="ORF">O181_133238</name>
</gene>
<name>A0A9Q3QCF4_9BASI</name>
<feature type="non-terminal residue" evidence="1">
    <location>
        <position position="61"/>
    </location>
</feature>
<accession>A0A9Q3QCF4</accession>
<organism evidence="1 2">
    <name type="scientific">Austropuccinia psidii MF-1</name>
    <dbReference type="NCBI Taxonomy" id="1389203"/>
    <lineage>
        <taxon>Eukaryota</taxon>
        <taxon>Fungi</taxon>
        <taxon>Dikarya</taxon>
        <taxon>Basidiomycota</taxon>
        <taxon>Pucciniomycotina</taxon>
        <taxon>Pucciniomycetes</taxon>
        <taxon>Pucciniales</taxon>
        <taxon>Sphaerophragmiaceae</taxon>
        <taxon>Austropuccinia</taxon>
    </lineage>
</organism>
<evidence type="ECO:0000313" key="1">
    <source>
        <dbReference type="EMBL" id="MBW0593523.1"/>
    </source>
</evidence>
<dbReference type="EMBL" id="AVOT02155006">
    <property type="protein sequence ID" value="MBW0593523.1"/>
    <property type="molecule type" value="Genomic_DNA"/>
</dbReference>
<sequence length="61" mass="7268">MSPVHLRELRFPRKQLEGRIGLFESRRSGFEHHGEWEDTQKNHTEIPIKLPLQKTPQTRGH</sequence>
<keyword evidence="2" id="KW-1185">Reference proteome</keyword>
<reference evidence="1" key="1">
    <citation type="submission" date="2021-03" db="EMBL/GenBank/DDBJ databases">
        <title>Draft genome sequence of rust myrtle Austropuccinia psidii MF-1, a brazilian biotype.</title>
        <authorList>
            <person name="Quecine M.C."/>
            <person name="Pachon D.M.R."/>
            <person name="Bonatelli M.L."/>
            <person name="Correr F.H."/>
            <person name="Franceschini L.M."/>
            <person name="Leite T.F."/>
            <person name="Margarido G.R.A."/>
            <person name="Almeida C.A."/>
            <person name="Ferrarezi J.A."/>
            <person name="Labate C.A."/>
        </authorList>
    </citation>
    <scope>NUCLEOTIDE SEQUENCE</scope>
    <source>
        <strain evidence="1">MF-1</strain>
    </source>
</reference>